<dbReference type="PANTHER" id="PTHR30218">
    <property type="entry name" value="POLYPHOSPHATE KINASE"/>
    <property type="match status" value="1"/>
</dbReference>
<evidence type="ECO:0000256" key="7">
    <source>
        <dbReference type="RuleBase" id="RU003800"/>
    </source>
</evidence>
<dbReference type="AlphaFoldDB" id="A0A5R9K2Y5"/>
<accession>A0A5R9K2Y5</accession>
<keyword evidence="6" id="KW-0460">Magnesium</keyword>
<feature type="binding site" evidence="6">
    <location>
        <position position="449"/>
    </location>
    <ligand>
        <name>ATP</name>
        <dbReference type="ChEBI" id="CHEBI:30616"/>
    </ligand>
</feature>
<evidence type="ECO:0000256" key="1">
    <source>
        <dbReference type="ARBA" id="ARBA00022553"/>
    </source>
</evidence>
<feature type="binding site" evidence="6">
    <location>
        <position position="357"/>
    </location>
    <ligand>
        <name>Mg(2+)</name>
        <dbReference type="ChEBI" id="CHEBI:18420"/>
    </ligand>
</feature>
<dbReference type="SUPFAM" id="SSF56024">
    <property type="entry name" value="Phospholipase D/nuclease"/>
    <property type="match status" value="2"/>
</dbReference>
<comment type="function">
    <text evidence="6 7">Catalyzes the reversible transfer of the terminal phosphate of ATP to form a long-chain polyphosphate (polyP).</text>
</comment>
<dbReference type="PIRSF" id="PIRSF015589">
    <property type="entry name" value="PP_kinase"/>
    <property type="match status" value="1"/>
</dbReference>
<keyword evidence="1 6" id="KW-0597">Phosphoprotein</keyword>
<comment type="similarity">
    <text evidence="6 7">Belongs to the polyphosphate kinase 1 (PPK1) family.</text>
</comment>
<feature type="binding site" evidence="6">
    <location>
        <position position="578"/>
    </location>
    <ligand>
        <name>ATP</name>
        <dbReference type="ChEBI" id="CHEBI:30616"/>
    </ligand>
</feature>
<feature type="binding site" evidence="6">
    <location>
        <position position="44"/>
    </location>
    <ligand>
        <name>ATP</name>
        <dbReference type="ChEBI" id="CHEBI:30616"/>
    </ligand>
</feature>
<dbReference type="GO" id="GO:0008976">
    <property type="term" value="F:polyphosphate kinase activity"/>
    <property type="evidence" value="ECO:0007669"/>
    <property type="project" value="UniProtKB-UniRule"/>
</dbReference>
<protein>
    <recommendedName>
        <fullName evidence="6 7">Polyphosphate kinase</fullName>
        <ecNumber evidence="6 7">2.7.4.1</ecNumber>
    </recommendedName>
    <alternativeName>
        <fullName evidence="6">ATP-polyphosphate phosphotransferase</fullName>
    </alternativeName>
    <alternativeName>
        <fullName evidence="6">Polyphosphoric acid kinase</fullName>
    </alternativeName>
</protein>
<evidence type="ECO:0000259" key="10">
    <source>
        <dbReference type="Pfam" id="PF13090"/>
    </source>
</evidence>
<dbReference type="Pfam" id="PF13089">
    <property type="entry name" value="PP_kinase_N"/>
    <property type="match status" value="1"/>
</dbReference>
<dbReference type="EC" id="2.7.4.1" evidence="6 7"/>
<keyword evidence="4 6" id="KW-0418">Kinase</keyword>
<dbReference type="GO" id="GO:0006799">
    <property type="term" value="P:polyphosphate biosynthetic process"/>
    <property type="evidence" value="ECO:0007669"/>
    <property type="project" value="UniProtKB-UniRule"/>
</dbReference>
<name>A0A5R9K2Y5_9BACT</name>
<feature type="domain" description="Polyphosphate kinase N-terminal" evidence="9">
    <location>
        <begin position="6"/>
        <end position="101"/>
    </location>
</feature>
<dbReference type="Pfam" id="PF02503">
    <property type="entry name" value="PP_kinase"/>
    <property type="match status" value="1"/>
</dbReference>
<feature type="domain" description="Polyphosphate kinase C-terminal" evidence="10">
    <location>
        <begin position="489"/>
        <end position="649"/>
    </location>
</feature>
<evidence type="ECO:0000256" key="3">
    <source>
        <dbReference type="ARBA" id="ARBA00022741"/>
    </source>
</evidence>
<comment type="catalytic activity">
    <reaction evidence="6 7">
        <text>[phosphate](n) + ATP = [phosphate](n+1) + ADP</text>
        <dbReference type="Rhea" id="RHEA:19573"/>
        <dbReference type="Rhea" id="RHEA-COMP:9859"/>
        <dbReference type="Rhea" id="RHEA-COMP:14280"/>
        <dbReference type="ChEBI" id="CHEBI:16838"/>
        <dbReference type="ChEBI" id="CHEBI:30616"/>
        <dbReference type="ChEBI" id="CHEBI:456216"/>
        <dbReference type="EC" id="2.7.4.1"/>
    </reaction>
</comment>
<dbReference type="InterPro" id="IPR003414">
    <property type="entry name" value="PP_kinase"/>
</dbReference>
<dbReference type="RefSeq" id="WP_138284272.1">
    <property type="nucleotide sequence ID" value="NZ_BMGE01000008.1"/>
</dbReference>
<dbReference type="InterPro" id="IPR041108">
    <property type="entry name" value="PP_kinase_C_1"/>
</dbReference>
<keyword evidence="2 6" id="KW-0808">Transferase</keyword>
<evidence type="ECO:0000256" key="4">
    <source>
        <dbReference type="ARBA" id="ARBA00022777"/>
    </source>
</evidence>
<dbReference type="OrthoDB" id="9761456at2"/>
<dbReference type="InterPro" id="IPR036830">
    <property type="entry name" value="PP_kinase_middle_dom_sf"/>
</dbReference>
<gene>
    <name evidence="12" type="primary">ppk1</name>
    <name evidence="6" type="synonym">ppk</name>
    <name evidence="12" type="ORF">FEM55_24750</name>
</gene>
<dbReference type="Proteomes" id="UP000309788">
    <property type="component" value="Unassembled WGS sequence"/>
</dbReference>
<dbReference type="Pfam" id="PF17941">
    <property type="entry name" value="PP_kinase_C_1"/>
    <property type="match status" value="1"/>
</dbReference>
<evidence type="ECO:0000313" key="13">
    <source>
        <dbReference type="Proteomes" id="UP000309788"/>
    </source>
</evidence>
<dbReference type="HAMAP" id="MF_00347">
    <property type="entry name" value="Polyphosphate_kinase"/>
    <property type="match status" value="1"/>
</dbReference>
<dbReference type="NCBIfam" id="NF003917">
    <property type="entry name" value="PRK05443.1-1"/>
    <property type="match status" value="1"/>
</dbReference>
<keyword evidence="5 6" id="KW-0067">ATP-binding</keyword>
<dbReference type="PANTHER" id="PTHR30218:SF0">
    <property type="entry name" value="POLYPHOSPHATE KINASE"/>
    <property type="match status" value="1"/>
</dbReference>
<dbReference type="InterPro" id="IPR025198">
    <property type="entry name" value="PPK_N_dom"/>
</dbReference>
<dbReference type="InterPro" id="IPR036832">
    <property type="entry name" value="PPK_N_dom_sf"/>
</dbReference>
<dbReference type="SUPFAM" id="SSF140356">
    <property type="entry name" value="PPK N-terminal domain-like"/>
    <property type="match status" value="1"/>
</dbReference>
<evidence type="ECO:0000259" key="11">
    <source>
        <dbReference type="Pfam" id="PF17941"/>
    </source>
</evidence>
<feature type="binding site" evidence="6">
    <location>
        <position position="550"/>
    </location>
    <ligand>
        <name>ATP</name>
        <dbReference type="ChEBI" id="CHEBI:30616"/>
    </ligand>
</feature>
<reference evidence="12 13" key="1">
    <citation type="submission" date="2019-05" db="EMBL/GenBank/DDBJ databases">
        <authorList>
            <person name="Qu J.-H."/>
        </authorList>
    </citation>
    <scope>NUCLEOTIDE SEQUENCE [LARGE SCALE GENOMIC DNA]</scope>
    <source>
        <strain evidence="12 13">Z12</strain>
    </source>
</reference>
<feature type="active site" description="Phosphohistidine intermediate" evidence="6">
    <location>
        <position position="417"/>
    </location>
</feature>
<keyword evidence="13" id="KW-1185">Reference proteome</keyword>
<dbReference type="InterPro" id="IPR024953">
    <property type="entry name" value="PP_kinase_middle"/>
</dbReference>
<comment type="caution">
    <text evidence="12">The sequence shown here is derived from an EMBL/GenBank/DDBJ whole genome shotgun (WGS) entry which is preliminary data.</text>
</comment>
<dbReference type="NCBIfam" id="TIGR03705">
    <property type="entry name" value="poly_P_kin"/>
    <property type="match status" value="1"/>
</dbReference>
<dbReference type="Gene3D" id="1.20.58.310">
    <property type="entry name" value="Polyphosphate kinase N-terminal domain"/>
    <property type="match status" value="1"/>
</dbReference>
<dbReference type="GO" id="GO:0046872">
    <property type="term" value="F:metal ion binding"/>
    <property type="evidence" value="ECO:0007669"/>
    <property type="project" value="UniProtKB-KW"/>
</dbReference>
<evidence type="ECO:0000313" key="12">
    <source>
        <dbReference type="EMBL" id="TLU88718.1"/>
    </source>
</evidence>
<comment type="cofactor">
    <cofactor evidence="6">
        <name>Mg(2+)</name>
        <dbReference type="ChEBI" id="CHEBI:18420"/>
    </cofactor>
</comment>
<dbReference type="GO" id="GO:0009358">
    <property type="term" value="C:polyphosphate kinase complex"/>
    <property type="evidence" value="ECO:0007669"/>
    <property type="project" value="InterPro"/>
</dbReference>
<feature type="binding site" evidence="6">
    <location>
        <position position="387"/>
    </location>
    <ligand>
        <name>Mg(2+)</name>
        <dbReference type="ChEBI" id="CHEBI:18420"/>
    </ligand>
</feature>
<evidence type="ECO:0000259" key="8">
    <source>
        <dbReference type="Pfam" id="PF02503"/>
    </source>
</evidence>
<dbReference type="InterPro" id="IPR025200">
    <property type="entry name" value="PPK_C_dom2"/>
</dbReference>
<dbReference type="Pfam" id="PF13090">
    <property type="entry name" value="PP_kinase_C"/>
    <property type="match status" value="1"/>
</dbReference>
<evidence type="ECO:0000259" key="9">
    <source>
        <dbReference type="Pfam" id="PF13089"/>
    </source>
</evidence>
<sequence length="672" mass="77555">MNKYAYFDRDISWLSFNERVLMEADNETVPLLERVKFLSIYSANLDEFYRVRMPVMLRHQQQKDNNEYDQANQIIDGQQSRFRSILSQSILPALQKNGINFYYQDEIPQELYQDITEYFYCHVAGLLQPVLLTESLAFFPENDLLYITVILDNGLDTEQIAVVNIPTDHLDRFVSIPKNGEDHIIFLDEVIKQNLKSVFPKASHIDSFNIKINRDAVLDTLDDDADDITEILERQLRKRKYGYATRFLYEPGLPERHLQTLNETFDLSQAAIVQGGKYHNSKDLASLPVRNPSLSYLTWPAARNLYGTDQLISLFDSLAQHDQMVHAPYQSYDRILRFFNEAAIDPQTEEIYTTMYRVAHDSKIALALISAAKNGKKVVVLVELKARFDEANNIRWSKKMKAAGVKIVHSINSIKVHAKLALVKRTHPESPLLGLLATGNLNEGTARFYTDHVLLTAYQPMLKEVKKLFRFLSKKKRPEITDKITFQHLLVAQFNLHTRFLQLIDREIVHAKNGLPSGITIKVNNLEEEVLINRLYEASNAGVKINLIVRSICRLVAGVPGQSENITVKRIVDRYLEHGRIFIFRNNADPEIYMGSADWMNRNIYRRIEVVFPVYNETLKKQLLEMIDLQLEDTLQAVIIDDRLKNITLTGENGIRSQDAIYALLSDKKLYE</sequence>
<comment type="PTM">
    <text evidence="6 7">An intermediate of this reaction is the autophosphorylated ppk in which a phosphate is covalently linked to a histidine residue through a N-P bond.</text>
</comment>
<dbReference type="Gene3D" id="3.30.870.10">
    <property type="entry name" value="Endonuclease Chain A"/>
    <property type="match status" value="2"/>
</dbReference>
<dbReference type="EMBL" id="VCEI01000033">
    <property type="protein sequence ID" value="TLU88718.1"/>
    <property type="molecule type" value="Genomic_DNA"/>
</dbReference>
<evidence type="ECO:0000256" key="6">
    <source>
        <dbReference type="HAMAP-Rule" id="MF_00347"/>
    </source>
</evidence>
<keyword evidence="6" id="KW-0479">Metal-binding</keyword>
<feature type="domain" description="Polyphosphate kinase middle" evidence="8">
    <location>
        <begin position="115"/>
        <end position="287"/>
    </location>
</feature>
<proteinExistence type="inferred from homology"/>
<dbReference type="GO" id="GO:0005524">
    <property type="term" value="F:ATP binding"/>
    <property type="evidence" value="ECO:0007669"/>
    <property type="project" value="UniProtKB-KW"/>
</dbReference>
<organism evidence="12 13">
    <name type="scientific">Dyadobacter sediminis</name>
    <dbReference type="NCBI Taxonomy" id="1493691"/>
    <lineage>
        <taxon>Bacteria</taxon>
        <taxon>Pseudomonadati</taxon>
        <taxon>Bacteroidota</taxon>
        <taxon>Cytophagia</taxon>
        <taxon>Cytophagales</taxon>
        <taxon>Spirosomataceae</taxon>
        <taxon>Dyadobacter</taxon>
    </lineage>
</organism>
<evidence type="ECO:0000256" key="5">
    <source>
        <dbReference type="ARBA" id="ARBA00022840"/>
    </source>
</evidence>
<feature type="domain" description="Polyphosphate kinase C-terminal" evidence="11">
    <location>
        <begin position="314"/>
        <end position="477"/>
    </location>
</feature>
<dbReference type="CDD" id="cd09167">
    <property type="entry name" value="PLDc_EcPPK1_C2_like"/>
    <property type="match status" value="1"/>
</dbReference>
<dbReference type="Gene3D" id="3.30.1840.10">
    <property type="entry name" value="Polyphosphate kinase middle domain"/>
    <property type="match status" value="1"/>
</dbReference>
<evidence type="ECO:0000256" key="2">
    <source>
        <dbReference type="ARBA" id="ARBA00022679"/>
    </source>
</evidence>
<keyword evidence="3 6" id="KW-0547">Nucleotide-binding</keyword>
<dbReference type="SUPFAM" id="SSF143724">
    <property type="entry name" value="PHP14-like"/>
    <property type="match status" value="1"/>
</dbReference>